<evidence type="ECO:0000313" key="2">
    <source>
        <dbReference type="Proteomes" id="UP000789920"/>
    </source>
</evidence>
<protein>
    <submittedName>
        <fullName evidence="1">17708_t:CDS:1</fullName>
    </submittedName>
</protein>
<comment type="caution">
    <text evidence="1">The sequence shown here is derived from an EMBL/GenBank/DDBJ whole genome shotgun (WGS) entry which is preliminary data.</text>
</comment>
<sequence>MESLDLRSLIYVEAINSNLICCICQTPFIDPVFIESCGSCINQAITSRPTCPVDRSRLSDVCELKPASKIISNMVNELLVYCPNKDLGCNYQGQRQLLSCHLKEGCMFTIIECCNEKCEESVLKKDLPKHMEKCRAKVIDRERCKCKVQLGTLESANDVHLEECSERPSTCIHTEYGCSWTGLQRDLLKVHIPSCSYEPLKDFFAIYKQRNEILEQDNKQLRTTVQELSKMVKSLQNQLSSISDWLASIFPSHFLNPEDTVMASEGPPPLLTTHELLLSENEHFKNDIETLNANLTELELRQNVALMTESLRTQEEIQNLKNICHSLRMQMHYLLIERRGDEPSVRNVVNSTSVARSGLTGSLVSGISGTKGGTLSESDVLRTTIRPPGSNIPSNVQPLRKFGSFDPDSPRKEKL</sequence>
<dbReference type="EMBL" id="CAJVQC010004065">
    <property type="protein sequence ID" value="CAG8535671.1"/>
    <property type="molecule type" value="Genomic_DNA"/>
</dbReference>
<name>A0ACA9LMH2_9GLOM</name>
<keyword evidence="2" id="KW-1185">Reference proteome</keyword>
<gene>
    <name evidence="1" type="ORF">RPERSI_LOCUS3332</name>
</gene>
<dbReference type="Proteomes" id="UP000789920">
    <property type="component" value="Unassembled WGS sequence"/>
</dbReference>
<reference evidence="1" key="1">
    <citation type="submission" date="2021-06" db="EMBL/GenBank/DDBJ databases">
        <authorList>
            <person name="Kallberg Y."/>
            <person name="Tangrot J."/>
            <person name="Rosling A."/>
        </authorList>
    </citation>
    <scope>NUCLEOTIDE SEQUENCE</scope>
    <source>
        <strain evidence="1">MA461A</strain>
    </source>
</reference>
<organism evidence="1 2">
    <name type="scientific">Racocetra persica</name>
    <dbReference type="NCBI Taxonomy" id="160502"/>
    <lineage>
        <taxon>Eukaryota</taxon>
        <taxon>Fungi</taxon>
        <taxon>Fungi incertae sedis</taxon>
        <taxon>Mucoromycota</taxon>
        <taxon>Glomeromycotina</taxon>
        <taxon>Glomeromycetes</taxon>
        <taxon>Diversisporales</taxon>
        <taxon>Gigasporaceae</taxon>
        <taxon>Racocetra</taxon>
    </lineage>
</organism>
<accession>A0ACA9LMH2</accession>
<proteinExistence type="predicted"/>
<evidence type="ECO:0000313" key="1">
    <source>
        <dbReference type="EMBL" id="CAG8535671.1"/>
    </source>
</evidence>